<accession>A0A7I8KGV8</accession>
<proteinExistence type="predicted"/>
<organism evidence="1 2">
    <name type="scientific">Spirodela intermedia</name>
    <name type="common">Intermediate duckweed</name>
    <dbReference type="NCBI Taxonomy" id="51605"/>
    <lineage>
        <taxon>Eukaryota</taxon>
        <taxon>Viridiplantae</taxon>
        <taxon>Streptophyta</taxon>
        <taxon>Embryophyta</taxon>
        <taxon>Tracheophyta</taxon>
        <taxon>Spermatophyta</taxon>
        <taxon>Magnoliopsida</taxon>
        <taxon>Liliopsida</taxon>
        <taxon>Araceae</taxon>
        <taxon>Lemnoideae</taxon>
        <taxon>Spirodela</taxon>
    </lineage>
</organism>
<reference evidence="1" key="1">
    <citation type="submission" date="2020-02" db="EMBL/GenBank/DDBJ databases">
        <authorList>
            <person name="Scholz U."/>
            <person name="Mascher M."/>
            <person name="Fiebig A."/>
        </authorList>
    </citation>
    <scope>NUCLEOTIDE SEQUENCE</scope>
</reference>
<sequence length="67" mass="7098">MGTTAVSQIGITWEPTVIIPVEMTLTGGMIADHTIAMMYIATVRVHALSTVHLMMPLTIGTTIEGAT</sequence>
<keyword evidence="2" id="KW-1185">Reference proteome</keyword>
<name>A0A7I8KGV8_SPIIN</name>
<evidence type="ECO:0000313" key="2">
    <source>
        <dbReference type="Proteomes" id="UP000663760"/>
    </source>
</evidence>
<evidence type="ECO:0000313" key="1">
    <source>
        <dbReference type="EMBL" id="CAA7396921.1"/>
    </source>
</evidence>
<dbReference type="EMBL" id="LR746268">
    <property type="protein sequence ID" value="CAA7396921.1"/>
    <property type="molecule type" value="Genomic_DNA"/>
</dbReference>
<protein>
    <submittedName>
        <fullName evidence="1">Uncharacterized protein</fullName>
    </submittedName>
</protein>
<dbReference type="AlphaFoldDB" id="A0A7I8KGV8"/>
<dbReference type="Proteomes" id="UP000663760">
    <property type="component" value="Chromosome 5"/>
</dbReference>
<gene>
    <name evidence="1" type="ORF">SI8410_05007584</name>
</gene>